<feature type="domain" description="HTH lysR-type" evidence="5">
    <location>
        <begin position="1"/>
        <end position="31"/>
    </location>
</feature>
<dbReference type="GO" id="GO:0006351">
    <property type="term" value="P:DNA-templated transcription"/>
    <property type="evidence" value="ECO:0007669"/>
    <property type="project" value="TreeGrafter"/>
</dbReference>
<protein>
    <submittedName>
        <fullName evidence="6">LysR substrate-binding domain-containing protein</fullName>
    </submittedName>
</protein>
<comment type="similarity">
    <text evidence="1">Belongs to the LysR transcriptional regulatory family.</text>
</comment>
<dbReference type="GO" id="GO:0003700">
    <property type="term" value="F:DNA-binding transcription factor activity"/>
    <property type="evidence" value="ECO:0007669"/>
    <property type="project" value="InterPro"/>
</dbReference>
<accession>A0AB35WQL5</accession>
<comment type="caution">
    <text evidence="6">The sequence shown here is derived from an EMBL/GenBank/DDBJ whole genome shotgun (WGS) entry which is preliminary data.</text>
</comment>
<evidence type="ECO:0000256" key="3">
    <source>
        <dbReference type="ARBA" id="ARBA00023125"/>
    </source>
</evidence>
<dbReference type="SUPFAM" id="SSF53850">
    <property type="entry name" value="Periplasmic binding protein-like II"/>
    <property type="match status" value="1"/>
</dbReference>
<dbReference type="PROSITE" id="PS50931">
    <property type="entry name" value="HTH_LYSR"/>
    <property type="match status" value="1"/>
</dbReference>
<dbReference type="InterPro" id="IPR036390">
    <property type="entry name" value="WH_DNA-bd_sf"/>
</dbReference>
<gene>
    <name evidence="6" type="ORF">V0R53_03145</name>
</gene>
<dbReference type="InterPro" id="IPR036388">
    <property type="entry name" value="WH-like_DNA-bd_sf"/>
</dbReference>
<dbReference type="InterPro" id="IPR005119">
    <property type="entry name" value="LysR_subst-bd"/>
</dbReference>
<dbReference type="Pfam" id="PF00126">
    <property type="entry name" value="HTH_1"/>
    <property type="match status" value="1"/>
</dbReference>
<dbReference type="Pfam" id="PF03466">
    <property type="entry name" value="LysR_substrate"/>
    <property type="match status" value="1"/>
</dbReference>
<dbReference type="InterPro" id="IPR058163">
    <property type="entry name" value="LysR-type_TF_proteobact-type"/>
</dbReference>
<keyword evidence="2" id="KW-0805">Transcription regulation</keyword>
<dbReference type="Gene3D" id="1.10.10.10">
    <property type="entry name" value="Winged helix-like DNA-binding domain superfamily/Winged helix DNA-binding domain"/>
    <property type="match status" value="1"/>
</dbReference>
<evidence type="ECO:0000256" key="2">
    <source>
        <dbReference type="ARBA" id="ARBA00023015"/>
    </source>
</evidence>
<organism evidence="6 7">
    <name type="scientific">Pseudomonas auratipiscis</name>
    <dbReference type="NCBI Taxonomy" id="3115853"/>
    <lineage>
        <taxon>Bacteria</taxon>
        <taxon>Pseudomonadati</taxon>
        <taxon>Pseudomonadota</taxon>
        <taxon>Gammaproteobacteria</taxon>
        <taxon>Pseudomonadales</taxon>
        <taxon>Pseudomonadaceae</taxon>
        <taxon>Pseudomonas</taxon>
    </lineage>
</organism>
<dbReference type="PANTHER" id="PTHR30537:SF5">
    <property type="entry name" value="HTH-TYPE TRANSCRIPTIONAL ACTIVATOR TTDR-RELATED"/>
    <property type="match status" value="1"/>
</dbReference>
<proteinExistence type="inferred from homology"/>
<keyword evidence="3" id="KW-0238">DNA-binding</keyword>
<dbReference type="Gene3D" id="3.40.190.290">
    <property type="match status" value="1"/>
</dbReference>
<dbReference type="SUPFAM" id="SSF46785">
    <property type="entry name" value="Winged helix' DNA-binding domain"/>
    <property type="match status" value="1"/>
</dbReference>
<name>A0AB35WQL5_9PSED</name>
<dbReference type="GO" id="GO:0043565">
    <property type="term" value="F:sequence-specific DNA binding"/>
    <property type="evidence" value="ECO:0007669"/>
    <property type="project" value="TreeGrafter"/>
</dbReference>
<dbReference type="AlphaFoldDB" id="A0AB35WQL5"/>
<keyword evidence="7" id="KW-1185">Reference proteome</keyword>
<evidence type="ECO:0000256" key="4">
    <source>
        <dbReference type="ARBA" id="ARBA00023163"/>
    </source>
</evidence>
<evidence type="ECO:0000259" key="5">
    <source>
        <dbReference type="PROSITE" id="PS50931"/>
    </source>
</evidence>
<dbReference type="InterPro" id="IPR000847">
    <property type="entry name" value="LysR_HTH_N"/>
</dbReference>
<keyword evidence="4" id="KW-0804">Transcription</keyword>
<dbReference type="Proteomes" id="UP001307839">
    <property type="component" value="Unassembled WGS sequence"/>
</dbReference>
<dbReference type="PANTHER" id="PTHR30537">
    <property type="entry name" value="HTH-TYPE TRANSCRIPTIONAL REGULATOR"/>
    <property type="match status" value="1"/>
</dbReference>
<reference evidence="6 7" key="1">
    <citation type="submission" date="2024-01" db="EMBL/GenBank/DDBJ databases">
        <title>Unpublished Manusciprt.</title>
        <authorList>
            <person name="Duman M."/>
            <person name="Valdes E.G."/>
            <person name="Ajmi N."/>
            <person name="Altun S."/>
            <person name="Saticioglu I.B."/>
        </authorList>
    </citation>
    <scope>NUCLEOTIDE SEQUENCE [LARGE SCALE GENOMIC DNA]</scope>
    <source>
        <strain evidence="6 7">120P</strain>
    </source>
</reference>
<dbReference type="EMBL" id="JAZDQP010000002">
    <property type="protein sequence ID" value="MEE1865386.1"/>
    <property type="molecule type" value="Genomic_DNA"/>
</dbReference>
<dbReference type="CDD" id="cd08422">
    <property type="entry name" value="PBP2_CrgA_like"/>
    <property type="match status" value="1"/>
</dbReference>
<evidence type="ECO:0000313" key="7">
    <source>
        <dbReference type="Proteomes" id="UP001307839"/>
    </source>
</evidence>
<evidence type="ECO:0000256" key="1">
    <source>
        <dbReference type="ARBA" id="ARBA00009437"/>
    </source>
</evidence>
<dbReference type="RefSeq" id="WP_330078803.1">
    <property type="nucleotide sequence ID" value="NZ_JAZDCU010000002.1"/>
</dbReference>
<sequence>MSASIGKALASLEQKLGVRLMHRTTRSISLTPEGEEFLTYARSIIELADTALGAISHSGSGVAGTLKVTCPHVFGRVVLMPILKALLRSNPALNVELLMTDSVMDIVEEGVDLAIRLAHPKDSGLVAKQLSANPRILCAAPDYIKEFGRPNVLADLQQHDCLTLTQAKHWPFHVGDSVQRLKVDGRLVCCSADGVRTACLQGLGIALMTKWDFAEEIASGEITVIELEDAVPQSLPIWALWPSSKYQPQRVRALIEALQERLSQQ</sequence>
<evidence type="ECO:0000313" key="6">
    <source>
        <dbReference type="EMBL" id="MEE1865386.1"/>
    </source>
</evidence>